<keyword evidence="2" id="KW-1185">Reference proteome</keyword>
<proteinExistence type="predicted"/>
<reference evidence="1 2" key="1">
    <citation type="submission" date="2018-11" db="EMBL/GenBank/DDBJ databases">
        <authorList>
            <consortium name="Pathogen Informatics"/>
        </authorList>
    </citation>
    <scope>NUCLEOTIDE SEQUENCE [LARGE SCALE GENOMIC DNA]</scope>
    <source>
        <strain evidence="1 2">MHpl1</strain>
    </source>
</reference>
<protein>
    <submittedName>
        <fullName evidence="1">Uncharacterized protein</fullName>
    </submittedName>
</protein>
<dbReference type="AlphaFoldDB" id="A0A3P8CRN8"/>
<dbReference type="Proteomes" id="UP000268014">
    <property type="component" value="Unassembled WGS sequence"/>
</dbReference>
<evidence type="ECO:0000313" key="1">
    <source>
        <dbReference type="EMBL" id="VDO86902.1"/>
    </source>
</evidence>
<evidence type="ECO:0000313" key="2">
    <source>
        <dbReference type="Proteomes" id="UP000268014"/>
    </source>
</evidence>
<gene>
    <name evidence="1" type="ORF">HPLM_LOCUS20945</name>
</gene>
<name>A0A3P8CRN8_HAEPC</name>
<organism evidence="1 2">
    <name type="scientific">Haemonchus placei</name>
    <name type="common">Barber's pole worm</name>
    <dbReference type="NCBI Taxonomy" id="6290"/>
    <lineage>
        <taxon>Eukaryota</taxon>
        <taxon>Metazoa</taxon>
        <taxon>Ecdysozoa</taxon>
        <taxon>Nematoda</taxon>
        <taxon>Chromadorea</taxon>
        <taxon>Rhabditida</taxon>
        <taxon>Rhabditina</taxon>
        <taxon>Rhabditomorpha</taxon>
        <taxon>Strongyloidea</taxon>
        <taxon>Trichostrongylidae</taxon>
        <taxon>Haemonchus</taxon>
    </lineage>
</organism>
<accession>A0A3P8CRN8</accession>
<sequence length="107" mass="12520">MSPERSSPTPYFPDQTTSGVRTCLVSFQTFLGTDNQAGPLWSNNYLFPNSSFLLVSRFFVHLGVELFYPWVHHFDLRANSSFLLVSRFFDHLGVELFYPWIHHFDLK</sequence>
<dbReference type="EMBL" id="UZAF01022743">
    <property type="protein sequence ID" value="VDO86902.1"/>
    <property type="molecule type" value="Genomic_DNA"/>
</dbReference>